<organism evidence="3 4">
    <name type="scientific">Echinicola rosea</name>
    <dbReference type="NCBI Taxonomy" id="1807691"/>
    <lineage>
        <taxon>Bacteria</taxon>
        <taxon>Pseudomonadati</taxon>
        <taxon>Bacteroidota</taxon>
        <taxon>Cytophagia</taxon>
        <taxon>Cytophagales</taxon>
        <taxon>Cyclobacteriaceae</taxon>
        <taxon>Echinicola</taxon>
    </lineage>
</organism>
<keyword evidence="4" id="KW-1185">Reference proteome</keyword>
<dbReference type="Gene3D" id="2.60.120.1440">
    <property type="match status" value="1"/>
</dbReference>
<dbReference type="PANTHER" id="PTHR30273:SF2">
    <property type="entry name" value="PROTEIN FECR"/>
    <property type="match status" value="1"/>
</dbReference>
<dbReference type="Proteomes" id="UP000647339">
    <property type="component" value="Unassembled WGS sequence"/>
</dbReference>
<feature type="domain" description="Protein FecR C-terminal" evidence="2">
    <location>
        <begin position="247"/>
        <end position="316"/>
    </location>
</feature>
<dbReference type="RefSeq" id="WP_137404801.1">
    <property type="nucleotide sequence ID" value="NZ_BMIU01000016.1"/>
</dbReference>
<evidence type="ECO:0000313" key="4">
    <source>
        <dbReference type="Proteomes" id="UP000647339"/>
    </source>
</evidence>
<dbReference type="InterPro" id="IPR012373">
    <property type="entry name" value="Ferrdict_sens_TM"/>
</dbReference>
<feature type="domain" description="FecR protein" evidence="1">
    <location>
        <begin position="110"/>
        <end position="202"/>
    </location>
</feature>
<evidence type="ECO:0000259" key="2">
    <source>
        <dbReference type="Pfam" id="PF16344"/>
    </source>
</evidence>
<name>A0ABQ1V736_9BACT</name>
<accession>A0ABQ1V736</accession>
<comment type="caution">
    <text evidence="3">The sequence shown here is derived from an EMBL/GenBank/DDBJ whole genome shotgun (WGS) entry which is preliminary data.</text>
</comment>
<protein>
    <submittedName>
        <fullName evidence="3">Anti-sigma factor</fullName>
    </submittedName>
</protein>
<reference evidence="4" key="1">
    <citation type="journal article" date="2019" name="Int. J. Syst. Evol. Microbiol.">
        <title>The Global Catalogue of Microorganisms (GCM) 10K type strain sequencing project: providing services to taxonomists for standard genome sequencing and annotation.</title>
        <authorList>
            <consortium name="The Broad Institute Genomics Platform"/>
            <consortium name="The Broad Institute Genome Sequencing Center for Infectious Disease"/>
            <person name="Wu L."/>
            <person name="Ma J."/>
        </authorList>
    </citation>
    <scope>NUCLEOTIDE SEQUENCE [LARGE SCALE GENOMIC DNA]</scope>
    <source>
        <strain evidence="4">CGMCC 1.15407</strain>
    </source>
</reference>
<evidence type="ECO:0000313" key="3">
    <source>
        <dbReference type="EMBL" id="GGF40088.1"/>
    </source>
</evidence>
<dbReference type="Pfam" id="PF16344">
    <property type="entry name" value="FecR_C"/>
    <property type="match status" value="1"/>
</dbReference>
<sequence>MHKEDFRKLLQLQREGKTSREKDRLIARIWEQIYAEQAPFNWQETPEGEVKSNIRKKAQARIQKEGLRSYPFWPNLVKVAAVVLLMLTGGGAAWHLSSSQSPDVRLVVKSTDATQRAKITLPDGSMVQLNVNTSLTYPEEFEDDLRRVSLEGEAFFEVQRDTERPFLVSSAGLETKVLGTSFNVNAYKGKEEMVTVKSGKVQVSAHERPEKRLLLLPDEAAVMDGSTTALLKQPYDADKVIGWKSGKLDFDMVPFDEVLAILEQYYHVPITLKNYQKGSCMIKAAYQNNGLTFILSGLQLLVDFEYEKQADDRIVITYKSCKKSQSSMPM</sequence>
<evidence type="ECO:0000259" key="1">
    <source>
        <dbReference type="Pfam" id="PF04773"/>
    </source>
</evidence>
<dbReference type="InterPro" id="IPR006860">
    <property type="entry name" value="FecR"/>
</dbReference>
<dbReference type="InterPro" id="IPR032508">
    <property type="entry name" value="FecR_C"/>
</dbReference>
<gene>
    <name evidence="3" type="ORF">GCM10011339_30770</name>
</gene>
<dbReference type="PIRSF" id="PIRSF018266">
    <property type="entry name" value="FecR"/>
    <property type="match status" value="1"/>
</dbReference>
<dbReference type="PANTHER" id="PTHR30273">
    <property type="entry name" value="PERIPLASMIC SIGNAL SENSOR AND SIGMA FACTOR ACTIVATOR FECR-RELATED"/>
    <property type="match status" value="1"/>
</dbReference>
<dbReference type="EMBL" id="BMIU01000016">
    <property type="protein sequence ID" value="GGF40088.1"/>
    <property type="molecule type" value="Genomic_DNA"/>
</dbReference>
<dbReference type="Pfam" id="PF04773">
    <property type="entry name" value="FecR"/>
    <property type="match status" value="1"/>
</dbReference>
<proteinExistence type="predicted"/>
<dbReference type="Gene3D" id="3.55.50.30">
    <property type="match status" value="1"/>
</dbReference>